<feature type="binding site" evidence="5">
    <location>
        <position position="220"/>
    </location>
    <ligand>
        <name>isopentenyl diphosphate</name>
        <dbReference type="ChEBI" id="CHEBI:128769"/>
    </ligand>
</feature>
<dbReference type="CDD" id="cd13944">
    <property type="entry name" value="lytB_ispH"/>
    <property type="match status" value="1"/>
</dbReference>
<keyword evidence="1 5" id="KW-0004">4Fe-4S</keyword>
<feature type="active site" description="Proton donor" evidence="5">
    <location>
        <position position="125"/>
    </location>
</feature>
<gene>
    <name evidence="5 6" type="primary">ispH</name>
    <name evidence="6" type="ORF">CSB45_14350</name>
</gene>
<feature type="binding site" evidence="5">
    <location>
        <position position="262"/>
    </location>
    <ligand>
        <name>dimethylallyl diphosphate</name>
        <dbReference type="ChEBI" id="CHEBI:57623"/>
    </ligand>
</feature>
<dbReference type="AlphaFoldDB" id="A0A2G6E176"/>
<name>A0A2G6E176_9BACT</name>
<feature type="binding site" evidence="5">
    <location>
        <position position="73"/>
    </location>
    <ligand>
        <name>(2E)-4-hydroxy-3-methylbut-2-enyl diphosphate</name>
        <dbReference type="ChEBI" id="CHEBI:128753"/>
    </ligand>
</feature>
<keyword evidence="2 5" id="KW-0479">Metal-binding</keyword>
<comment type="function">
    <text evidence="5">Catalyzes the conversion of 1-hydroxy-2-methyl-2-(E)-butenyl 4-diphosphate (HMBPP) into a mixture of isopentenyl diphosphate (IPP) and dimethylallyl diphosphate (DMAPP). Acts in the terminal step of the DOXP/MEP pathway for isoprenoid precursor biosynthesis.</text>
</comment>
<feature type="binding site" evidence="5">
    <location>
        <position position="262"/>
    </location>
    <ligand>
        <name>isopentenyl diphosphate</name>
        <dbReference type="ChEBI" id="CHEBI:128769"/>
    </ligand>
</feature>
<comment type="catalytic activity">
    <reaction evidence="5">
        <text>isopentenyl diphosphate + 2 oxidized [2Fe-2S]-[ferredoxin] + H2O = (2E)-4-hydroxy-3-methylbut-2-enyl diphosphate + 2 reduced [2Fe-2S]-[ferredoxin] + 2 H(+)</text>
        <dbReference type="Rhea" id="RHEA:24488"/>
        <dbReference type="Rhea" id="RHEA-COMP:10000"/>
        <dbReference type="Rhea" id="RHEA-COMP:10001"/>
        <dbReference type="ChEBI" id="CHEBI:15377"/>
        <dbReference type="ChEBI" id="CHEBI:15378"/>
        <dbReference type="ChEBI" id="CHEBI:33737"/>
        <dbReference type="ChEBI" id="CHEBI:33738"/>
        <dbReference type="ChEBI" id="CHEBI:128753"/>
        <dbReference type="ChEBI" id="CHEBI:128769"/>
        <dbReference type="EC" id="1.17.7.4"/>
    </reaction>
</comment>
<evidence type="ECO:0000256" key="4">
    <source>
        <dbReference type="ARBA" id="ARBA00023014"/>
    </source>
</evidence>
<dbReference type="GO" id="GO:0050992">
    <property type="term" value="P:dimethylallyl diphosphate biosynthetic process"/>
    <property type="evidence" value="ECO:0007669"/>
    <property type="project" value="UniProtKB-UniRule"/>
</dbReference>
<dbReference type="UniPathway" id="UPA00056">
    <property type="reaction ID" value="UER00097"/>
</dbReference>
<comment type="caution">
    <text evidence="6">The sequence shown here is derived from an EMBL/GenBank/DDBJ whole genome shotgun (WGS) entry which is preliminary data.</text>
</comment>
<keyword evidence="5" id="KW-0414">Isoprene biosynthesis</keyword>
<dbReference type="UniPathway" id="UPA00059">
    <property type="reaction ID" value="UER00105"/>
</dbReference>
<evidence type="ECO:0000313" key="6">
    <source>
        <dbReference type="EMBL" id="PID55790.1"/>
    </source>
</evidence>
<feature type="binding site" evidence="5">
    <location>
        <position position="73"/>
    </location>
    <ligand>
        <name>dimethylallyl diphosphate</name>
        <dbReference type="ChEBI" id="CHEBI:57623"/>
    </ligand>
</feature>
<organism evidence="6 7">
    <name type="scientific">candidate division KSB3 bacterium</name>
    <dbReference type="NCBI Taxonomy" id="2044937"/>
    <lineage>
        <taxon>Bacteria</taxon>
        <taxon>candidate division KSB3</taxon>
    </lineage>
</organism>
<dbReference type="GO" id="GO:0051539">
    <property type="term" value="F:4 iron, 4 sulfur cluster binding"/>
    <property type="evidence" value="ECO:0007669"/>
    <property type="project" value="UniProtKB-UniRule"/>
</dbReference>
<feature type="binding site" evidence="5">
    <location>
        <position position="12"/>
    </location>
    <ligand>
        <name>[4Fe-4S] cluster</name>
        <dbReference type="ChEBI" id="CHEBI:49883"/>
    </ligand>
</feature>
<keyword evidence="3 5" id="KW-0408">Iron</keyword>
<feature type="binding site" evidence="5">
    <location>
        <position position="123"/>
    </location>
    <ligand>
        <name>dimethylallyl diphosphate</name>
        <dbReference type="ChEBI" id="CHEBI:57623"/>
    </ligand>
</feature>
<dbReference type="NCBIfam" id="TIGR00216">
    <property type="entry name" value="ispH_lytB"/>
    <property type="match status" value="1"/>
</dbReference>
<comment type="caution">
    <text evidence="5">Lacks conserved residue(s) required for the propagation of feature annotation.</text>
</comment>
<feature type="binding site" evidence="5">
    <location>
        <position position="262"/>
    </location>
    <ligand>
        <name>(2E)-4-hydroxy-3-methylbut-2-enyl diphosphate</name>
        <dbReference type="ChEBI" id="CHEBI:128753"/>
    </ligand>
</feature>
<feature type="binding site" evidence="5">
    <location>
        <position position="220"/>
    </location>
    <ligand>
        <name>dimethylallyl diphosphate</name>
        <dbReference type="ChEBI" id="CHEBI:57623"/>
    </ligand>
</feature>
<feature type="binding site" evidence="5">
    <location>
        <position position="123"/>
    </location>
    <ligand>
        <name>(2E)-4-hydroxy-3-methylbut-2-enyl diphosphate</name>
        <dbReference type="ChEBI" id="CHEBI:128753"/>
    </ligand>
</feature>
<proteinExistence type="inferred from homology"/>
<dbReference type="GO" id="GO:0051745">
    <property type="term" value="F:4-hydroxy-3-methylbut-2-enyl diphosphate reductase activity"/>
    <property type="evidence" value="ECO:0007669"/>
    <property type="project" value="UniProtKB-UniRule"/>
</dbReference>
<feature type="binding site" evidence="5">
    <location>
        <position position="41"/>
    </location>
    <ligand>
        <name>dimethylallyl diphosphate</name>
        <dbReference type="ChEBI" id="CHEBI:57623"/>
    </ligand>
</feature>
<dbReference type="Pfam" id="PF02401">
    <property type="entry name" value="LYTB"/>
    <property type="match status" value="1"/>
</dbReference>
<comment type="catalytic activity">
    <reaction evidence="5">
        <text>dimethylallyl diphosphate + 2 oxidized [2Fe-2S]-[ferredoxin] + H2O = (2E)-4-hydroxy-3-methylbut-2-enyl diphosphate + 2 reduced [2Fe-2S]-[ferredoxin] + 2 H(+)</text>
        <dbReference type="Rhea" id="RHEA:24825"/>
        <dbReference type="Rhea" id="RHEA-COMP:10000"/>
        <dbReference type="Rhea" id="RHEA-COMP:10001"/>
        <dbReference type="ChEBI" id="CHEBI:15377"/>
        <dbReference type="ChEBI" id="CHEBI:15378"/>
        <dbReference type="ChEBI" id="CHEBI:33737"/>
        <dbReference type="ChEBI" id="CHEBI:33738"/>
        <dbReference type="ChEBI" id="CHEBI:57623"/>
        <dbReference type="ChEBI" id="CHEBI:128753"/>
        <dbReference type="EC" id="1.17.7.4"/>
    </reaction>
</comment>
<evidence type="ECO:0000256" key="3">
    <source>
        <dbReference type="ARBA" id="ARBA00023004"/>
    </source>
</evidence>
<feature type="binding site" evidence="5">
    <location>
        <position position="41"/>
    </location>
    <ligand>
        <name>(2E)-4-hydroxy-3-methylbut-2-enyl diphosphate</name>
        <dbReference type="ChEBI" id="CHEBI:128753"/>
    </ligand>
</feature>
<reference evidence="6 7" key="1">
    <citation type="submission" date="2017-10" db="EMBL/GenBank/DDBJ databases">
        <title>Novel microbial diversity and functional potential in the marine mammal oral microbiome.</title>
        <authorList>
            <person name="Dudek N.K."/>
            <person name="Sun C.L."/>
            <person name="Burstein D."/>
            <person name="Kantor R.S."/>
            <person name="Aliaga Goltsman D.S."/>
            <person name="Bik E.M."/>
            <person name="Thomas B.C."/>
            <person name="Banfield J.F."/>
            <person name="Relman D.A."/>
        </authorList>
    </citation>
    <scope>NUCLEOTIDE SEQUENCE [LARGE SCALE GENOMIC DNA]</scope>
    <source>
        <strain evidence="6">DOLZORAL124_49_17</strain>
    </source>
</reference>
<comment type="similarity">
    <text evidence="5">Belongs to the IspH family.</text>
</comment>
<dbReference type="GO" id="GO:0016114">
    <property type="term" value="P:terpenoid biosynthetic process"/>
    <property type="evidence" value="ECO:0007669"/>
    <property type="project" value="UniProtKB-UniRule"/>
</dbReference>
<evidence type="ECO:0000256" key="2">
    <source>
        <dbReference type="ARBA" id="ARBA00022723"/>
    </source>
</evidence>
<evidence type="ECO:0000256" key="1">
    <source>
        <dbReference type="ARBA" id="ARBA00022485"/>
    </source>
</evidence>
<feature type="binding site" evidence="5">
    <location>
        <position position="73"/>
    </location>
    <ligand>
        <name>isopentenyl diphosphate</name>
        <dbReference type="ChEBI" id="CHEBI:128769"/>
    </ligand>
</feature>
<keyword evidence="4 5" id="KW-0411">Iron-sulfur</keyword>
<feature type="binding site" evidence="5">
    <location>
        <position position="220"/>
    </location>
    <ligand>
        <name>(2E)-4-hydroxy-3-methylbut-2-enyl diphosphate</name>
        <dbReference type="ChEBI" id="CHEBI:128753"/>
    </ligand>
</feature>
<dbReference type="GO" id="GO:0019288">
    <property type="term" value="P:isopentenyl diphosphate biosynthetic process, methylerythritol 4-phosphate pathway"/>
    <property type="evidence" value="ECO:0007669"/>
    <property type="project" value="UniProtKB-UniRule"/>
</dbReference>
<feature type="binding site" evidence="5">
    <location>
        <position position="218"/>
    </location>
    <ligand>
        <name>isopentenyl diphosphate</name>
        <dbReference type="ChEBI" id="CHEBI:128769"/>
    </ligand>
</feature>
<feature type="binding site" evidence="5">
    <location>
        <position position="162"/>
    </location>
    <ligand>
        <name>(2E)-4-hydroxy-3-methylbut-2-enyl diphosphate</name>
        <dbReference type="ChEBI" id="CHEBI:128753"/>
    </ligand>
</feature>
<sequence length="281" mass="30971">MKIQLAESAGFCSGVKRAVRLALESVEAEHAPVYMLGDIVHNEYVVLELRQAGMTVVESLDQIDFGVLLIRAHGAAPALYAAARRKGLKIIDATCPLVLEIHKFARQLDEEGYQVVVIGDRGHDEVGGIAAQVKEPVVISSPEDVEKHFRRPYSRIGVVLQSTQDIRNVENILGLLAARCRELKLFNTICGPTSRHQEEIRTLPRENDVMIVIGSYTSANTCRLTAIAKELNPRSYQVESAGQIEAEWFKNVKSVGVSAGASTPDNIIQEVIERIRTCENS</sequence>
<accession>A0A2G6E176</accession>
<dbReference type="Gene3D" id="3.40.50.11270">
    <property type="match status" value="1"/>
</dbReference>
<evidence type="ECO:0000256" key="5">
    <source>
        <dbReference type="HAMAP-Rule" id="MF_00191"/>
    </source>
</evidence>
<dbReference type="EC" id="1.17.7.4" evidence="5"/>
<protein>
    <recommendedName>
        <fullName evidence="5">4-hydroxy-3-methylbut-2-enyl diphosphate reductase</fullName>
        <shortName evidence="5">HMBPP reductase</shortName>
        <ecNumber evidence="5">1.17.7.4</ecNumber>
    </recommendedName>
</protein>
<comment type="pathway">
    <text evidence="5">Isoprenoid biosynthesis; dimethylallyl diphosphate biosynthesis; dimethylallyl diphosphate from (2E)-4-hydroxy-3-methylbutenyl diphosphate: step 1/1.</text>
</comment>
<evidence type="ECO:0000313" key="7">
    <source>
        <dbReference type="Proteomes" id="UP000229740"/>
    </source>
</evidence>
<comment type="cofactor">
    <cofactor evidence="5">
        <name>[4Fe-4S] cluster</name>
        <dbReference type="ChEBI" id="CHEBI:49883"/>
    </cofactor>
    <text evidence="5">Binds 1 [4Fe-4S] cluster per subunit.</text>
</comment>
<dbReference type="EMBL" id="PDPS01000043">
    <property type="protein sequence ID" value="PID55790.1"/>
    <property type="molecule type" value="Genomic_DNA"/>
</dbReference>
<dbReference type="HAMAP" id="MF_00191">
    <property type="entry name" value="IspH"/>
    <property type="match status" value="1"/>
</dbReference>
<feature type="binding site" evidence="5">
    <location>
        <position position="41"/>
    </location>
    <ligand>
        <name>isopentenyl diphosphate</name>
        <dbReference type="ChEBI" id="CHEBI:128769"/>
    </ligand>
</feature>
<feature type="binding site" evidence="5">
    <location>
        <position position="190"/>
    </location>
    <ligand>
        <name>[4Fe-4S] cluster</name>
        <dbReference type="ChEBI" id="CHEBI:49883"/>
    </ligand>
</feature>
<feature type="binding site" evidence="5">
    <location>
        <position position="95"/>
    </location>
    <ligand>
        <name>[4Fe-4S] cluster</name>
        <dbReference type="ChEBI" id="CHEBI:49883"/>
    </ligand>
</feature>
<dbReference type="InterPro" id="IPR003451">
    <property type="entry name" value="LytB/IspH"/>
</dbReference>
<dbReference type="Proteomes" id="UP000229740">
    <property type="component" value="Unassembled WGS sequence"/>
</dbReference>
<feature type="binding site" evidence="5">
    <location>
        <position position="218"/>
    </location>
    <ligand>
        <name>dimethylallyl diphosphate</name>
        <dbReference type="ChEBI" id="CHEBI:57623"/>
    </ligand>
</feature>
<dbReference type="Gene3D" id="3.40.1010.20">
    <property type="entry name" value="4-hydroxy-3-methylbut-2-enyl diphosphate reductase, catalytic domain"/>
    <property type="match status" value="2"/>
</dbReference>
<dbReference type="PANTHER" id="PTHR30426">
    <property type="entry name" value="4-HYDROXY-3-METHYLBUT-2-ENYL DIPHOSPHATE REDUCTASE"/>
    <property type="match status" value="1"/>
</dbReference>
<comment type="pathway">
    <text evidence="5">Isoprenoid biosynthesis; isopentenyl diphosphate biosynthesis via DXP pathway; isopentenyl diphosphate from 1-deoxy-D-xylulose 5-phosphate: step 6/6.</text>
</comment>
<feature type="binding site" evidence="5">
    <location>
        <position position="123"/>
    </location>
    <ligand>
        <name>isopentenyl diphosphate</name>
        <dbReference type="ChEBI" id="CHEBI:128769"/>
    </ligand>
</feature>
<feature type="binding site" evidence="5">
    <location>
        <position position="218"/>
    </location>
    <ligand>
        <name>(2E)-4-hydroxy-3-methylbut-2-enyl diphosphate</name>
        <dbReference type="ChEBI" id="CHEBI:128753"/>
    </ligand>
</feature>
<keyword evidence="5" id="KW-0560">Oxidoreductase</keyword>
<dbReference type="GO" id="GO:0046872">
    <property type="term" value="F:metal ion binding"/>
    <property type="evidence" value="ECO:0007669"/>
    <property type="project" value="UniProtKB-KW"/>
</dbReference>
<dbReference type="PANTHER" id="PTHR30426:SF0">
    <property type="entry name" value="4-HYDROXY-3-METHYLBUT-2-ENYL DIPHOSPHATE REDUCTASE"/>
    <property type="match status" value="1"/>
</dbReference>